<comment type="catalytic activity">
    <reaction evidence="12">
        <text>O-phospho-L-threonyl-[protein] + H2O = L-threonyl-[protein] + phosphate</text>
        <dbReference type="Rhea" id="RHEA:47004"/>
        <dbReference type="Rhea" id="RHEA-COMP:11060"/>
        <dbReference type="Rhea" id="RHEA-COMP:11605"/>
        <dbReference type="ChEBI" id="CHEBI:15377"/>
        <dbReference type="ChEBI" id="CHEBI:30013"/>
        <dbReference type="ChEBI" id="CHEBI:43474"/>
        <dbReference type="ChEBI" id="CHEBI:61977"/>
        <dbReference type="EC" id="3.1.3.16"/>
    </reaction>
</comment>
<comment type="subunit">
    <text evidence="7">Interacts with Pk92B/ASK1.</text>
</comment>
<evidence type="ECO:0000256" key="10">
    <source>
        <dbReference type="ARBA" id="ARBA00042520"/>
    </source>
</evidence>
<comment type="similarity">
    <text evidence="2">Belongs to the phosphoglycerate mutase family. BPG-dependent PGAM subfamily.</text>
</comment>
<evidence type="ECO:0000256" key="3">
    <source>
        <dbReference type="ARBA" id="ARBA00013081"/>
    </source>
</evidence>
<evidence type="ECO:0000256" key="8">
    <source>
        <dbReference type="ARBA" id="ARBA00039765"/>
    </source>
</evidence>
<evidence type="ECO:0000256" key="11">
    <source>
        <dbReference type="ARBA" id="ARBA00047761"/>
    </source>
</evidence>
<keyword evidence="4" id="KW-0496">Mitochondrion</keyword>
<proteinExistence type="inferred from homology"/>
<evidence type="ECO:0000256" key="12">
    <source>
        <dbReference type="ARBA" id="ARBA00048336"/>
    </source>
</evidence>
<dbReference type="SUPFAM" id="SSF53254">
    <property type="entry name" value="Phosphoglycerate mutase-like"/>
    <property type="match status" value="1"/>
</dbReference>
<dbReference type="SMART" id="SM00855">
    <property type="entry name" value="PGAM"/>
    <property type="match status" value="1"/>
</dbReference>
<name>A0A9J6CGD0_POLVA</name>
<evidence type="ECO:0000256" key="4">
    <source>
        <dbReference type="ARBA" id="ARBA00022787"/>
    </source>
</evidence>
<dbReference type="GO" id="GO:0090141">
    <property type="term" value="P:positive regulation of mitochondrial fission"/>
    <property type="evidence" value="ECO:0007669"/>
    <property type="project" value="TreeGrafter"/>
</dbReference>
<gene>
    <name evidence="13" type="ORF">PVAND_010353</name>
</gene>
<dbReference type="PANTHER" id="PTHR20935">
    <property type="entry name" value="PHOSPHOGLYCERATE MUTASE-RELATED"/>
    <property type="match status" value="1"/>
</dbReference>
<dbReference type="EMBL" id="JADBJN010000001">
    <property type="protein sequence ID" value="KAG5680872.1"/>
    <property type="molecule type" value="Genomic_DNA"/>
</dbReference>
<organism evidence="13 14">
    <name type="scientific">Polypedilum vanderplanki</name>
    <name type="common">Sleeping chironomid midge</name>
    <dbReference type="NCBI Taxonomy" id="319348"/>
    <lineage>
        <taxon>Eukaryota</taxon>
        <taxon>Metazoa</taxon>
        <taxon>Ecdysozoa</taxon>
        <taxon>Arthropoda</taxon>
        <taxon>Hexapoda</taxon>
        <taxon>Insecta</taxon>
        <taxon>Pterygota</taxon>
        <taxon>Neoptera</taxon>
        <taxon>Endopterygota</taxon>
        <taxon>Diptera</taxon>
        <taxon>Nematocera</taxon>
        <taxon>Chironomoidea</taxon>
        <taxon>Chironomidae</taxon>
        <taxon>Chironominae</taxon>
        <taxon>Polypedilum</taxon>
        <taxon>Polypedilum</taxon>
    </lineage>
</organism>
<dbReference type="Pfam" id="PF00300">
    <property type="entry name" value="His_Phos_1"/>
    <property type="match status" value="1"/>
</dbReference>
<evidence type="ECO:0000313" key="13">
    <source>
        <dbReference type="EMBL" id="KAG5680872.1"/>
    </source>
</evidence>
<dbReference type="Gene3D" id="3.40.50.1240">
    <property type="entry name" value="Phosphoglycerate mutase-like"/>
    <property type="match status" value="1"/>
</dbReference>
<dbReference type="GO" id="GO:0004722">
    <property type="term" value="F:protein serine/threonine phosphatase activity"/>
    <property type="evidence" value="ECO:0007669"/>
    <property type="project" value="UniProtKB-EC"/>
</dbReference>
<comment type="caution">
    <text evidence="13">The sequence shown here is derived from an EMBL/GenBank/DDBJ whole genome shotgun (WGS) entry which is preliminary data.</text>
</comment>
<protein>
    <recommendedName>
        <fullName evidence="8">Serine/threonine-protein phosphatase PGAM5, mitochondrial</fullName>
        <ecNumber evidence="3">3.1.3.16</ecNumber>
    </recommendedName>
    <alternativeName>
        <fullName evidence="10">Phosphoglycerate mutase family member 5 homolog</fullName>
    </alternativeName>
    <alternativeName>
        <fullName evidence="9">Serine/threonine-protein phosphatase Pgam5, mitochondrial</fullName>
    </alternativeName>
</protein>
<evidence type="ECO:0000313" key="14">
    <source>
        <dbReference type="Proteomes" id="UP001107558"/>
    </source>
</evidence>
<accession>A0A9J6CGD0</accession>
<evidence type="ECO:0000256" key="6">
    <source>
        <dbReference type="ARBA" id="ARBA00037234"/>
    </source>
</evidence>
<evidence type="ECO:0000256" key="2">
    <source>
        <dbReference type="ARBA" id="ARBA00006717"/>
    </source>
</evidence>
<comment type="subcellular location">
    <subcellularLocation>
        <location evidence="1">Mitochondrion outer membrane</location>
    </subcellularLocation>
</comment>
<comment type="function">
    <text evidence="6">Displays phosphatase activity for serine/threonine residues, and dephosphorylates and activates Pk92B kinase. Has apparently no phosphoglycerate mutase activity.</text>
</comment>
<evidence type="ECO:0000256" key="9">
    <source>
        <dbReference type="ARBA" id="ARBA00040722"/>
    </source>
</evidence>
<dbReference type="InterPro" id="IPR051021">
    <property type="entry name" value="Mito_Ser/Thr_phosphatase"/>
</dbReference>
<reference evidence="13" key="1">
    <citation type="submission" date="2021-03" db="EMBL/GenBank/DDBJ databases">
        <title>Chromosome level genome of the anhydrobiotic midge Polypedilum vanderplanki.</title>
        <authorList>
            <person name="Yoshida Y."/>
            <person name="Kikawada T."/>
            <person name="Gusev O."/>
        </authorList>
    </citation>
    <scope>NUCLEOTIDE SEQUENCE</scope>
    <source>
        <strain evidence="13">NIAS01</strain>
        <tissue evidence="13">Whole body or cell culture</tissue>
    </source>
</reference>
<comment type="catalytic activity">
    <reaction evidence="11">
        <text>O-phospho-L-seryl-[protein] + H2O = L-seryl-[protein] + phosphate</text>
        <dbReference type="Rhea" id="RHEA:20629"/>
        <dbReference type="Rhea" id="RHEA-COMP:9863"/>
        <dbReference type="Rhea" id="RHEA-COMP:11604"/>
        <dbReference type="ChEBI" id="CHEBI:15377"/>
        <dbReference type="ChEBI" id="CHEBI:29999"/>
        <dbReference type="ChEBI" id="CHEBI:43474"/>
        <dbReference type="ChEBI" id="CHEBI:83421"/>
        <dbReference type="EC" id="3.1.3.16"/>
    </reaction>
</comment>
<keyword evidence="4" id="KW-0472">Membrane</keyword>
<keyword evidence="4" id="KW-1000">Mitochondrion outer membrane</keyword>
<evidence type="ECO:0000256" key="1">
    <source>
        <dbReference type="ARBA" id="ARBA00004294"/>
    </source>
</evidence>
<keyword evidence="5" id="KW-0378">Hydrolase</keyword>
<dbReference type="Proteomes" id="UP001107558">
    <property type="component" value="Chromosome 1"/>
</dbReference>
<evidence type="ECO:0000256" key="5">
    <source>
        <dbReference type="ARBA" id="ARBA00022801"/>
    </source>
</evidence>
<dbReference type="InterPro" id="IPR029033">
    <property type="entry name" value="His_PPase_superfam"/>
</dbReference>
<sequence>MYSKFLKQSATLVCYSCSAVSLAFFVKKEKIRTYCSWTTNIPSIAWDDNWDFRAPTAIIKPLKEGSSPEKENEYNEKLEKLKPKASRHFLLIRHGQYNLNGLTDKERVLTKLGREQAIKTGQRLKELEFPISQFAISTMTRAQETANLIMEQLPEKLKFEKIHDSMLEEGAVCKPDPPIEYWNPEEHEFFTEGARIEAAFRKYIHRADPEQEKDSYTAIVCHGNVIRYFVCRALQLPPQAWLRLGIHHASITWIVVYPSGRVVLRFFGDCGYMPKSHVTQS</sequence>
<dbReference type="GO" id="GO:0005741">
    <property type="term" value="C:mitochondrial outer membrane"/>
    <property type="evidence" value="ECO:0007669"/>
    <property type="project" value="UniProtKB-SubCell"/>
</dbReference>
<keyword evidence="14" id="KW-1185">Reference proteome</keyword>
<evidence type="ECO:0000256" key="7">
    <source>
        <dbReference type="ARBA" id="ARBA00038605"/>
    </source>
</evidence>
<dbReference type="EC" id="3.1.3.16" evidence="3"/>
<dbReference type="CDD" id="cd07067">
    <property type="entry name" value="HP_PGM_like"/>
    <property type="match status" value="1"/>
</dbReference>
<dbReference type="OrthoDB" id="2118094at2759"/>
<dbReference type="InterPro" id="IPR013078">
    <property type="entry name" value="His_Pase_superF_clade-1"/>
</dbReference>
<dbReference type="AlphaFoldDB" id="A0A9J6CGD0"/>
<dbReference type="PANTHER" id="PTHR20935:SF0">
    <property type="entry name" value="SERINE_THREONINE-PROTEIN PHOSPHATASE PGAM5, MITOCHONDRIAL"/>
    <property type="match status" value="1"/>
</dbReference>